<keyword evidence="4 6" id="KW-0472">Membrane</keyword>
<dbReference type="InterPro" id="IPR003494">
    <property type="entry name" value="SHS2_FtsA"/>
</dbReference>
<dbReference type="SUPFAM" id="SSF53067">
    <property type="entry name" value="Actin-like ATPase domain"/>
    <property type="match status" value="2"/>
</dbReference>
<dbReference type="SMART" id="SM00842">
    <property type="entry name" value="FtsA"/>
    <property type="match status" value="1"/>
</dbReference>
<evidence type="ECO:0000256" key="6">
    <source>
        <dbReference type="HAMAP-Rule" id="MF_02033"/>
    </source>
</evidence>
<keyword evidence="10" id="KW-1185">Reference proteome</keyword>
<dbReference type="InterPro" id="IPR020823">
    <property type="entry name" value="Cell_div_FtsA"/>
</dbReference>
<feature type="domain" description="SHS2" evidence="8">
    <location>
        <begin position="10"/>
        <end position="198"/>
    </location>
</feature>
<gene>
    <name evidence="6 9" type="primary">ftsA</name>
    <name evidence="9" type="ORF">LEM8419_01183</name>
</gene>
<dbReference type="HAMAP" id="MF_02033">
    <property type="entry name" value="FtsA"/>
    <property type="match status" value="1"/>
</dbReference>
<dbReference type="NCBIfam" id="TIGR01174">
    <property type="entry name" value="ftsA"/>
    <property type="match status" value="1"/>
</dbReference>
<evidence type="ECO:0000259" key="8">
    <source>
        <dbReference type="SMART" id="SM00842"/>
    </source>
</evidence>
<evidence type="ECO:0000256" key="7">
    <source>
        <dbReference type="PIRNR" id="PIRNR003101"/>
    </source>
</evidence>
<dbReference type="Gene3D" id="3.30.420.40">
    <property type="match status" value="2"/>
</dbReference>
<organism evidence="9 10">
    <name type="scientific">Neolewinella maritima</name>
    <dbReference type="NCBI Taxonomy" id="1383882"/>
    <lineage>
        <taxon>Bacteria</taxon>
        <taxon>Pseudomonadati</taxon>
        <taxon>Bacteroidota</taxon>
        <taxon>Saprospiria</taxon>
        <taxon>Saprospirales</taxon>
        <taxon>Lewinellaceae</taxon>
        <taxon>Neolewinella</taxon>
    </lineage>
</organism>
<dbReference type="CDD" id="cd24048">
    <property type="entry name" value="ASKHA_NBD_FtsA"/>
    <property type="match status" value="1"/>
</dbReference>
<dbReference type="Pfam" id="PF14450">
    <property type="entry name" value="FtsA"/>
    <property type="match status" value="1"/>
</dbReference>
<proteinExistence type="inferred from homology"/>
<dbReference type="EMBL" id="CAKLPZ010000001">
    <property type="protein sequence ID" value="CAH0999950.1"/>
    <property type="molecule type" value="Genomic_DNA"/>
</dbReference>
<dbReference type="Gene3D" id="3.30.1490.110">
    <property type="match status" value="1"/>
</dbReference>
<name>A0ABM9AYU2_9BACT</name>
<keyword evidence="5 6" id="KW-0131">Cell cycle</keyword>
<comment type="function">
    <text evidence="6 7">Cell division protein that is involved in the assembly of the Z ring. May serve as a membrane anchor for the Z ring.</text>
</comment>
<dbReference type="InterPro" id="IPR018181">
    <property type="entry name" value="Heat_shock_70_CS"/>
</dbReference>
<comment type="subunit">
    <text evidence="6">Self-interacts. Interacts with FtsZ.</text>
</comment>
<dbReference type="Proteomes" id="UP000837803">
    <property type="component" value="Unassembled WGS sequence"/>
</dbReference>
<evidence type="ECO:0000313" key="9">
    <source>
        <dbReference type="EMBL" id="CAH0999950.1"/>
    </source>
</evidence>
<protein>
    <recommendedName>
        <fullName evidence="6 7">Cell division protein FtsA</fullName>
    </recommendedName>
</protein>
<dbReference type="PROSITE" id="PS00329">
    <property type="entry name" value="HSP70_2"/>
    <property type="match status" value="1"/>
</dbReference>
<dbReference type="InterPro" id="IPR043129">
    <property type="entry name" value="ATPase_NBD"/>
</dbReference>
<evidence type="ECO:0000256" key="2">
    <source>
        <dbReference type="ARBA" id="ARBA00022475"/>
    </source>
</evidence>
<evidence type="ECO:0000256" key="5">
    <source>
        <dbReference type="ARBA" id="ARBA00023306"/>
    </source>
</evidence>
<reference evidence="9" key="1">
    <citation type="submission" date="2021-12" db="EMBL/GenBank/DDBJ databases">
        <authorList>
            <person name="Rodrigo-Torres L."/>
            <person name="Arahal R. D."/>
            <person name="Lucena T."/>
        </authorList>
    </citation>
    <scope>NUCLEOTIDE SEQUENCE</scope>
    <source>
        <strain evidence="9">CECT 8419</strain>
    </source>
</reference>
<dbReference type="PANTHER" id="PTHR32432:SF4">
    <property type="entry name" value="CELL DIVISION PROTEIN FTSA"/>
    <property type="match status" value="1"/>
</dbReference>
<evidence type="ECO:0000256" key="4">
    <source>
        <dbReference type="ARBA" id="ARBA00023136"/>
    </source>
</evidence>
<dbReference type="GO" id="GO:0051301">
    <property type="term" value="P:cell division"/>
    <property type="evidence" value="ECO:0007669"/>
    <property type="project" value="UniProtKB-KW"/>
</dbReference>
<dbReference type="PIRSF" id="PIRSF003101">
    <property type="entry name" value="FtsA"/>
    <property type="match status" value="1"/>
</dbReference>
<dbReference type="InterPro" id="IPR050696">
    <property type="entry name" value="FtsA/MreB"/>
</dbReference>
<comment type="subcellular location">
    <subcellularLocation>
        <location evidence="6">Cell membrane</location>
        <topology evidence="6">Peripheral membrane protein</topology>
        <orientation evidence="6">Cytoplasmic side</orientation>
    </subcellularLocation>
    <text evidence="6">Localizes to the Z ring in an FtsZ-dependent manner. Targeted to the membrane through a conserved C-terminal amphipathic helix.</text>
</comment>
<evidence type="ECO:0000313" key="10">
    <source>
        <dbReference type="Proteomes" id="UP000837803"/>
    </source>
</evidence>
<dbReference type="RefSeq" id="WP_238750092.1">
    <property type="nucleotide sequence ID" value="NZ_CAKLPZ010000001.1"/>
</dbReference>
<sequence>MTDTTHLNTIAALDIGTTKVCALVGRRDANGRVEILGTGKVESEGVMRGVVSNIEKTVRAITEARRLAEQASGQTFETVHVGIAGQHIKSLQHRGMLMRDNPHSEIGQRDIDRLIGDMHKLVLPPGDKILHVIPQEYTVDNEQGIVDPIGMSGSRLEANFHIITGQITASNNINRCVERAGMRMANVTLEPIASSASVLYDDEKFAGVALVDIGGGTTDITIFQEGIIRHTAVIPFGGHVITKDIKAGCTVMEAHAEKLKVNYGSALASEVYENRMIVIPGLRGREPKEISEKNLSLIIQARAEEILDHVLWEIRRSGFDGSQLIGGIVLTGGGALLKDFDKLTMLHTGMSCRVGSPVEHLAHGYTEKLTSPIYATGVGLLLQGFADIDAGRVKIAPPKKEEPTTELELEEQIKEDANAPNWFDNVFKRTKEWFEAEPDRDF</sequence>
<comment type="similarity">
    <text evidence="1">Belongs to the heat shock protein 70 family.</text>
</comment>
<accession>A0ABM9AYU2</accession>
<evidence type="ECO:0000256" key="3">
    <source>
        <dbReference type="ARBA" id="ARBA00022618"/>
    </source>
</evidence>
<evidence type="ECO:0000256" key="1">
    <source>
        <dbReference type="ARBA" id="ARBA00007381"/>
    </source>
</evidence>
<dbReference type="Pfam" id="PF02491">
    <property type="entry name" value="SHS2_FTSA"/>
    <property type="match status" value="1"/>
</dbReference>
<comment type="caution">
    <text evidence="9">The sequence shown here is derived from an EMBL/GenBank/DDBJ whole genome shotgun (WGS) entry which is preliminary data.</text>
</comment>
<keyword evidence="3 6" id="KW-0132">Cell division</keyword>
<keyword evidence="2 6" id="KW-1003">Cell membrane</keyword>
<dbReference type="PANTHER" id="PTHR32432">
    <property type="entry name" value="CELL DIVISION PROTEIN FTSA-RELATED"/>
    <property type="match status" value="1"/>
</dbReference>
<comment type="similarity">
    <text evidence="6 7">Belongs to the FtsA/MreB family.</text>
</comment>